<dbReference type="Proteomes" id="UP001177670">
    <property type="component" value="Unassembled WGS sequence"/>
</dbReference>
<name>A0AA40FGR2_9HYME</name>
<evidence type="ECO:0000313" key="2">
    <source>
        <dbReference type="Proteomes" id="UP001177670"/>
    </source>
</evidence>
<protein>
    <submittedName>
        <fullName evidence="1">Uncharacterized protein</fullName>
    </submittedName>
</protein>
<dbReference type="AlphaFoldDB" id="A0AA40FGR2"/>
<dbReference type="EMBL" id="JAHYIQ010000041">
    <property type="protein sequence ID" value="KAK1118716.1"/>
    <property type="molecule type" value="Genomic_DNA"/>
</dbReference>
<keyword evidence="2" id="KW-1185">Reference proteome</keyword>
<comment type="caution">
    <text evidence="1">The sequence shown here is derived from an EMBL/GenBank/DDBJ whole genome shotgun (WGS) entry which is preliminary data.</text>
</comment>
<evidence type="ECO:0000313" key="1">
    <source>
        <dbReference type="EMBL" id="KAK1118716.1"/>
    </source>
</evidence>
<proteinExistence type="predicted"/>
<reference evidence="1" key="1">
    <citation type="submission" date="2021-10" db="EMBL/GenBank/DDBJ databases">
        <title>Melipona bicolor Genome sequencing and assembly.</title>
        <authorList>
            <person name="Araujo N.S."/>
            <person name="Arias M.C."/>
        </authorList>
    </citation>
    <scope>NUCLEOTIDE SEQUENCE</scope>
    <source>
        <strain evidence="1">USP_2M_L1-L4_2017</strain>
        <tissue evidence="1">Whole body</tissue>
    </source>
</reference>
<organism evidence="1 2">
    <name type="scientific">Melipona bicolor</name>
    <dbReference type="NCBI Taxonomy" id="60889"/>
    <lineage>
        <taxon>Eukaryota</taxon>
        <taxon>Metazoa</taxon>
        <taxon>Ecdysozoa</taxon>
        <taxon>Arthropoda</taxon>
        <taxon>Hexapoda</taxon>
        <taxon>Insecta</taxon>
        <taxon>Pterygota</taxon>
        <taxon>Neoptera</taxon>
        <taxon>Endopterygota</taxon>
        <taxon>Hymenoptera</taxon>
        <taxon>Apocrita</taxon>
        <taxon>Aculeata</taxon>
        <taxon>Apoidea</taxon>
        <taxon>Anthophila</taxon>
        <taxon>Apidae</taxon>
        <taxon>Melipona</taxon>
    </lineage>
</organism>
<sequence length="82" mass="9424">MITPVNMRVSVQIDFKKIITSQRRKNSELKTSRKEPEFIRTKAANSGGTRPARCHCDHGVRTELFESYLTPFLFVDARAKLV</sequence>
<accession>A0AA40FGR2</accession>
<gene>
    <name evidence="1" type="ORF">K0M31_014719</name>
</gene>